<dbReference type="GO" id="GO:0006457">
    <property type="term" value="P:protein folding"/>
    <property type="evidence" value="ECO:0007669"/>
    <property type="project" value="InterPro"/>
</dbReference>
<dbReference type="AlphaFoldDB" id="F4RDR4"/>
<keyword evidence="2" id="KW-0143">Chaperone</keyword>
<dbReference type="InterPro" id="IPR009053">
    <property type="entry name" value="Prefoldin"/>
</dbReference>
<evidence type="ECO:0000256" key="1">
    <source>
        <dbReference type="ARBA" id="ARBA00008045"/>
    </source>
</evidence>
<dbReference type="Gene3D" id="1.10.287.370">
    <property type="match status" value="1"/>
</dbReference>
<dbReference type="EMBL" id="GL883097">
    <property type="protein sequence ID" value="EGG09561.1"/>
    <property type="molecule type" value="Genomic_DNA"/>
</dbReference>
<gene>
    <name evidence="4" type="ORF">MELLADRAFT_104151</name>
</gene>
<dbReference type="SUPFAM" id="SSF46579">
    <property type="entry name" value="Prefoldin"/>
    <property type="match status" value="1"/>
</dbReference>
<dbReference type="GeneID" id="18922178"/>
<evidence type="ECO:0008006" key="6">
    <source>
        <dbReference type="Google" id="ProtNLM"/>
    </source>
</evidence>
<organism evidence="5">
    <name type="scientific">Melampsora larici-populina (strain 98AG31 / pathotype 3-4-7)</name>
    <name type="common">Poplar leaf rust fungus</name>
    <dbReference type="NCBI Taxonomy" id="747676"/>
    <lineage>
        <taxon>Eukaryota</taxon>
        <taxon>Fungi</taxon>
        <taxon>Dikarya</taxon>
        <taxon>Basidiomycota</taxon>
        <taxon>Pucciniomycotina</taxon>
        <taxon>Pucciniomycetes</taxon>
        <taxon>Pucciniales</taxon>
        <taxon>Melampsoraceae</taxon>
        <taxon>Melampsora</taxon>
    </lineage>
</organism>
<dbReference type="GO" id="GO:0016272">
    <property type="term" value="C:prefoldin complex"/>
    <property type="evidence" value="ECO:0007669"/>
    <property type="project" value="InterPro"/>
</dbReference>
<dbReference type="InterPro" id="IPR002777">
    <property type="entry name" value="PFD_beta-like"/>
</dbReference>
<name>F4RDR4_MELLP</name>
<evidence type="ECO:0000256" key="2">
    <source>
        <dbReference type="ARBA" id="ARBA00023186"/>
    </source>
</evidence>
<sequence length="116" mass="13267">MATPRPSNQELVQTVRSLREEIRTLDAKASQLDRDLEEYGVVMDTLKKAEPDRKCFRLVGGVLVGRTVKEILPGLEQQRSNIDEVLKSLASHYQKKSVELQEYQQKWNIKITTAPS</sequence>
<dbReference type="Proteomes" id="UP000001072">
    <property type="component" value="Unassembled WGS sequence"/>
</dbReference>
<dbReference type="VEuPathDB" id="FungiDB:MELLADRAFT_104151"/>
<feature type="coiled-coil region" evidence="3">
    <location>
        <begin position="8"/>
        <end position="35"/>
    </location>
</feature>
<dbReference type="InterPro" id="IPR027235">
    <property type="entry name" value="PFD2"/>
</dbReference>
<dbReference type="FunFam" id="1.10.287.370:FF:000002">
    <property type="entry name" value="Prefoldin subunit 2"/>
    <property type="match status" value="1"/>
</dbReference>
<dbReference type="KEGG" id="mlr:MELLADRAFT_104151"/>
<dbReference type="PANTHER" id="PTHR13303">
    <property type="entry name" value="PREFOLDIN SUBUNIT 2"/>
    <property type="match status" value="1"/>
</dbReference>
<keyword evidence="3" id="KW-0175">Coiled coil</keyword>
<evidence type="ECO:0000313" key="4">
    <source>
        <dbReference type="EMBL" id="EGG09561.1"/>
    </source>
</evidence>
<dbReference type="CDD" id="cd23163">
    <property type="entry name" value="Prefoldin_2"/>
    <property type="match status" value="1"/>
</dbReference>
<dbReference type="RefSeq" id="XP_007407288.1">
    <property type="nucleotide sequence ID" value="XM_007407226.1"/>
</dbReference>
<dbReference type="GO" id="GO:0051082">
    <property type="term" value="F:unfolded protein binding"/>
    <property type="evidence" value="ECO:0007669"/>
    <property type="project" value="InterPro"/>
</dbReference>
<evidence type="ECO:0000256" key="3">
    <source>
        <dbReference type="SAM" id="Coils"/>
    </source>
</evidence>
<proteinExistence type="inferred from homology"/>
<dbReference type="HOGENOM" id="CLU_113004_1_0_1"/>
<dbReference type="FunCoup" id="F4RDR4">
    <property type="interactions" value="530"/>
</dbReference>
<protein>
    <recommendedName>
        <fullName evidence="6">Prefoldin subunit 2</fullName>
    </recommendedName>
</protein>
<dbReference type="eggNOG" id="KOG4098">
    <property type="taxonomic scope" value="Eukaryota"/>
</dbReference>
<comment type="similarity">
    <text evidence="1">Belongs to the prefoldin subunit beta family.</text>
</comment>
<evidence type="ECO:0000313" key="5">
    <source>
        <dbReference type="Proteomes" id="UP000001072"/>
    </source>
</evidence>
<accession>F4RDR4</accession>
<dbReference type="InParanoid" id="F4RDR4"/>
<dbReference type="Pfam" id="PF01920">
    <property type="entry name" value="Prefoldin_2"/>
    <property type="match status" value="1"/>
</dbReference>
<dbReference type="OrthoDB" id="29646at2759"/>
<reference evidence="5" key="1">
    <citation type="journal article" date="2011" name="Proc. Natl. Acad. Sci. U.S.A.">
        <title>Obligate biotrophy features unraveled by the genomic analysis of rust fungi.</title>
        <authorList>
            <person name="Duplessis S."/>
            <person name="Cuomo C.A."/>
            <person name="Lin Y.-C."/>
            <person name="Aerts A."/>
            <person name="Tisserant E."/>
            <person name="Veneault-Fourrey C."/>
            <person name="Joly D.L."/>
            <person name="Hacquard S."/>
            <person name="Amselem J."/>
            <person name="Cantarel B.L."/>
            <person name="Chiu R."/>
            <person name="Coutinho P.M."/>
            <person name="Feau N."/>
            <person name="Field M."/>
            <person name="Frey P."/>
            <person name="Gelhaye E."/>
            <person name="Goldberg J."/>
            <person name="Grabherr M.G."/>
            <person name="Kodira C.D."/>
            <person name="Kohler A."/>
            <person name="Kuees U."/>
            <person name="Lindquist E.A."/>
            <person name="Lucas S.M."/>
            <person name="Mago R."/>
            <person name="Mauceli E."/>
            <person name="Morin E."/>
            <person name="Murat C."/>
            <person name="Pangilinan J.L."/>
            <person name="Park R."/>
            <person name="Pearson M."/>
            <person name="Quesneville H."/>
            <person name="Rouhier N."/>
            <person name="Sakthikumar S."/>
            <person name="Salamov A.A."/>
            <person name="Schmutz J."/>
            <person name="Selles B."/>
            <person name="Shapiro H."/>
            <person name="Tanguay P."/>
            <person name="Tuskan G.A."/>
            <person name="Henrissat B."/>
            <person name="Van de Peer Y."/>
            <person name="Rouze P."/>
            <person name="Ellis J.G."/>
            <person name="Dodds P.N."/>
            <person name="Schein J.E."/>
            <person name="Zhong S."/>
            <person name="Hamelin R.C."/>
            <person name="Grigoriev I.V."/>
            <person name="Szabo L.J."/>
            <person name="Martin F."/>
        </authorList>
    </citation>
    <scope>NUCLEOTIDE SEQUENCE [LARGE SCALE GENOMIC DNA]</scope>
    <source>
        <strain evidence="5">98AG31 / pathotype 3-4-7</strain>
    </source>
</reference>
<dbReference type="STRING" id="747676.F4RDR4"/>
<keyword evidence="5" id="KW-1185">Reference proteome</keyword>